<feature type="domain" description="EGF-like" evidence="19">
    <location>
        <begin position="1120"/>
        <end position="1164"/>
    </location>
</feature>
<organism evidence="21 22">
    <name type="scientific">Anas platyrhynchos platyrhynchos</name>
    <name type="common">Northern mallard</name>
    <dbReference type="NCBI Taxonomy" id="8840"/>
    <lineage>
        <taxon>Eukaryota</taxon>
        <taxon>Metazoa</taxon>
        <taxon>Chordata</taxon>
        <taxon>Craniata</taxon>
        <taxon>Vertebrata</taxon>
        <taxon>Euteleostomi</taxon>
        <taxon>Archelosauria</taxon>
        <taxon>Archosauria</taxon>
        <taxon>Dinosauria</taxon>
        <taxon>Saurischia</taxon>
        <taxon>Theropoda</taxon>
        <taxon>Coelurosauria</taxon>
        <taxon>Aves</taxon>
        <taxon>Neognathae</taxon>
        <taxon>Galloanserae</taxon>
        <taxon>Anseriformes</taxon>
        <taxon>Anatidae</taxon>
        <taxon>Anatinae</taxon>
        <taxon>Anas</taxon>
    </lineage>
</organism>
<feature type="domain" description="TB" evidence="20">
    <location>
        <begin position="216"/>
        <end position="263"/>
    </location>
</feature>
<feature type="disulfide bond" evidence="17">
    <location>
        <begin position="95"/>
        <end position="104"/>
    </location>
</feature>
<dbReference type="FunFam" id="2.10.25.10:FF:000014">
    <property type="entry name" value="Latent-transforming growth factor beta-binding protein 3"/>
    <property type="match status" value="1"/>
</dbReference>
<dbReference type="PROSITE" id="PS01186">
    <property type="entry name" value="EGF_2"/>
    <property type="match status" value="8"/>
</dbReference>
<dbReference type="InterPro" id="IPR013032">
    <property type="entry name" value="EGF-like_CS"/>
</dbReference>
<name>A0A493TA12_ANAPP</name>
<dbReference type="AlphaFoldDB" id="A0A493TA12"/>
<reference evidence="21 22" key="1">
    <citation type="submission" date="2017-10" db="EMBL/GenBank/DDBJ databases">
        <title>A new Pekin duck reference genome.</title>
        <authorList>
            <person name="Hou Z.-C."/>
            <person name="Zhou Z.-K."/>
            <person name="Zhu F."/>
            <person name="Hou S.-S."/>
        </authorList>
    </citation>
    <scope>NUCLEOTIDE SEQUENCE [LARGE SCALE GENOMIC DNA]</scope>
</reference>
<evidence type="ECO:0000256" key="2">
    <source>
        <dbReference type="ARBA" id="ARBA00022525"/>
    </source>
</evidence>
<dbReference type="PROSITE" id="PS51364">
    <property type="entry name" value="TB"/>
    <property type="match status" value="4"/>
</dbReference>
<dbReference type="FunFam" id="3.90.290.10:FF:000012">
    <property type="entry name" value="latent-transforming growth factor beta-binding protein 1 isoform X2"/>
    <property type="match status" value="1"/>
</dbReference>
<evidence type="ECO:0000256" key="13">
    <source>
        <dbReference type="ARBA" id="ARBA00038081"/>
    </source>
</evidence>
<feature type="region of interest" description="Disordered" evidence="18">
    <location>
        <begin position="107"/>
        <end position="133"/>
    </location>
</feature>
<evidence type="ECO:0000256" key="18">
    <source>
        <dbReference type="SAM" id="MobiDB-lite"/>
    </source>
</evidence>
<keyword evidence="8" id="KW-0677">Repeat</keyword>
<dbReference type="SMART" id="SM00181">
    <property type="entry name" value="EGF"/>
    <property type="match status" value="15"/>
</dbReference>
<dbReference type="FunFam" id="2.10.25.10:FF:000024">
    <property type="entry name" value="Putative latent-transforming growth factor beta-binding protein 2"/>
    <property type="match status" value="2"/>
</dbReference>
<keyword evidence="11" id="KW-0340">Growth factor binding</keyword>
<feature type="domain" description="EGF-like" evidence="19">
    <location>
        <begin position="690"/>
        <end position="731"/>
    </location>
</feature>
<dbReference type="FunFam" id="2.10.25.10:FF:000046">
    <property type="entry name" value="Latent-transforming growth factor beta-binding protein 1 isoform x2"/>
    <property type="match status" value="1"/>
</dbReference>
<dbReference type="InterPro" id="IPR049883">
    <property type="entry name" value="NOTCH1_EGF-like"/>
</dbReference>
<gene>
    <name evidence="21" type="primary">LTBP2</name>
</gene>
<evidence type="ECO:0000256" key="12">
    <source>
        <dbReference type="ARBA" id="ARBA00023278"/>
    </source>
</evidence>
<comment type="function">
    <text evidence="14">May play an integral structural role in elastic-fiber architectural organization and/or assembly.</text>
</comment>
<dbReference type="SUPFAM" id="SSF57184">
    <property type="entry name" value="Growth factor receptor domain"/>
    <property type="match status" value="2"/>
</dbReference>
<dbReference type="Ensembl" id="ENSAPLT00000033171.1">
    <property type="protein sequence ID" value="ENSAPLP00000022485.1"/>
    <property type="gene ID" value="ENSAPLG00000015140.2"/>
</dbReference>
<dbReference type="OMA" id="FICTCKP"/>
<evidence type="ECO:0000256" key="11">
    <source>
        <dbReference type="ARBA" id="ARBA00023183"/>
    </source>
</evidence>
<evidence type="ECO:0000259" key="19">
    <source>
        <dbReference type="PROSITE" id="PS50026"/>
    </source>
</evidence>
<feature type="domain" description="EGF-like" evidence="19">
    <location>
        <begin position="732"/>
        <end position="773"/>
    </location>
</feature>
<evidence type="ECO:0000313" key="22">
    <source>
        <dbReference type="Proteomes" id="UP000016666"/>
    </source>
</evidence>
<evidence type="ECO:0000256" key="6">
    <source>
        <dbReference type="ARBA" id="ARBA00022674"/>
    </source>
</evidence>
<dbReference type="FunFam" id="2.10.25.10:FF:000469">
    <property type="entry name" value="Latent transforming growth factor beta binding protein 2"/>
    <property type="match status" value="1"/>
</dbReference>
<evidence type="ECO:0000256" key="10">
    <source>
        <dbReference type="ARBA" id="ARBA00023180"/>
    </source>
</evidence>
<dbReference type="PANTHER" id="PTHR24034">
    <property type="entry name" value="EGF-LIKE DOMAIN-CONTAINING PROTEIN"/>
    <property type="match status" value="1"/>
</dbReference>
<dbReference type="FunFam" id="2.10.25.10:FF:000068">
    <property type="entry name" value="Latent transforming growth factor beta binding protein 3"/>
    <property type="match status" value="1"/>
</dbReference>
<dbReference type="InterPro" id="IPR050751">
    <property type="entry name" value="ECM_structural_protein"/>
</dbReference>
<feature type="domain" description="EGF-like" evidence="19">
    <location>
        <begin position="901"/>
        <end position="943"/>
    </location>
</feature>
<dbReference type="InterPro" id="IPR001881">
    <property type="entry name" value="EGF-like_Ca-bd_dom"/>
</dbReference>
<evidence type="ECO:0000313" key="21">
    <source>
        <dbReference type="Ensembl" id="ENSAPLP00000022485.1"/>
    </source>
</evidence>
<dbReference type="Gene3D" id="3.90.290.10">
    <property type="entry name" value="TGF-beta binding (TB) domain"/>
    <property type="match status" value="4"/>
</dbReference>
<dbReference type="GeneTree" id="ENSGT00940000160884"/>
<dbReference type="InterPro" id="IPR017878">
    <property type="entry name" value="TB_dom"/>
</dbReference>
<evidence type="ECO:0000256" key="14">
    <source>
        <dbReference type="ARBA" id="ARBA00058734"/>
    </source>
</evidence>
<dbReference type="Gene3D" id="2.10.25.10">
    <property type="entry name" value="Laminin"/>
    <property type="match status" value="14"/>
</dbReference>
<dbReference type="SUPFAM" id="SSF57196">
    <property type="entry name" value="EGF/Laminin"/>
    <property type="match status" value="8"/>
</dbReference>
<dbReference type="Pfam" id="PF00683">
    <property type="entry name" value="TB"/>
    <property type="match status" value="4"/>
</dbReference>
<keyword evidence="10" id="KW-0325">Glycoprotein</keyword>
<dbReference type="InterPro" id="IPR000152">
    <property type="entry name" value="EGF-type_Asp/Asn_hydroxyl_site"/>
</dbReference>
<dbReference type="PROSITE" id="PS00022">
    <property type="entry name" value="EGF_1"/>
    <property type="match status" value="1"/>
</dbReference>
<proteinExistence type="inferred from homology"/>
<dbReference type="PROSITE" id="PS00010">
    <property type="entry name" value="ASX_HYDROXYL"/>
    <property type="match status" value="10"/>
</dbReference>
<evidence type="ECO:0000256" key="5">
    <source>
        <dbReference type="ARBA" id="ARBA00022553"/>
    </source>
</evidence>
<feature type="domain" description="EGF-like" evidence="19">
    <location>
        <begin position="649"/>
        <end position="689"/>
    </location>
</feature>
<keyword evidence="2" id="KW-0964">Secreted</keyword>
<dbReference type="PANTHER" id="PTHR24034:SF49">
    <property type="entry name" value="LATENT-TRANSFORMING GROWTH FACTOR BETA-BINDING PROTEIN 2"/>
    <property type="match status" value="1"/>
</dbReference>
<dbReference type="InterPro" id="IPR009030">
    <property type="entry name" value="Growth_fac_rcpt_cys_sf"/>
</dbReference>
<dbReference type="Proteomes" id="UP000016666">
    <property type="component" value="Chromosome 5"/>
</dbReference>
<dbReference type="Pfam" id="PF12661">
    <property type="entry name" value="hEGF"/>
    <property type="match status" value="1"/>
</dbReference>
<reference evidence="21" key="2">
    <citation type="submission" date="2025-08" db="UniProtKB">
        <authorList>
            <consortium name="Ensembl"/>
        </authorList>
    </citation>
    <scope>IDENTIFICATION</scope>
</reference>
<dbReference type="FunFam" id="2.10.25.10:FF:000273">
    <property type="entry name" value="Putative latent-transforming growth factor beta-binding protein 2"/>
    <property type="match status" value="1"/>
</dbReference>
<evidence type="ECO:0000256" key="1">
    <source>
        <dbReference type="ARBA" id="ARBA00004498"/>
    </source>
</evidence>
<feature type="domain" description="EGF-like" evidence="19">
    <location>
        <begin position="566"/>
        <end position="606"/>
    </location>
</feature>
<evidence type="ECO:0000256" key="15">
    <source>
        <dbReference type="ARBA" id="ARBA00062144"/>
    </source>
</evidence>
<dbReference type="PROSITE" id="PS01187">
    <property type="entry name" value="EGF_CA"/>
    <property type="match status" value="6"/>
</dbReference>
<dbReference type="CDD" id="cd00054">
    <property type="entry name" value="EGF_CA"/>
    <property type="match status" value="8"/>
</dbReference>
<keyword evidence="22" id="KW-1185">Reference proteome</keyword>
<dbReference type="FunFam" id="2.10.25.10:FF:000056">
    <property type="entry name" value="Latent-transforming growth factor beta-binding protein 3 isoform 2"/>
    <property type="match status" value="1"/>
</dbReference>
<feature type="domain" description="TB" evidence="20">
    <location>
        <begin position="826"/>
        <end position="880"/>
    </location>
</feature>
<dbReference type="FunFam" id="2.10.25.10:FF:000194">
    <property type="entry name" value="Latent transforming growth factor beta binding protein 2"/>
    <property type="match status" value="2"/>
</dbReference>
<keyword evidence="9 17" id="KW-1015">Disulfide bond</keyword>
<feature type="region of interest" description="Disordered" evidence="18">
    <location>
        <begin position="189"/>
        <end position="215"/>
    </location>
</feature>
<keyword evidence="5" id="KW-0597">Phosphoprotein</keyword>
<keyword evidence="12" id="KW-0379">Hydroxylation</keyword>
<dbReference type="GO" id="GO:0019838">
    <property type="term" value="F:growth factor binding"/>
    <property type="evidence" value="ECO:0007669"/>
    <property type="project" value="UniProtKB-KW"/>
</dbReference>
<evidence type="ECO:0000256" key="4">
    <source>
        <dbReference type="ARBA" id="ARBA00022536"/>
    </source>
</evidence>
<dbReference type="PROSITE" id="PS50026">
    <property type="entry name" value="EGF_3"/>
    <property type="match status" value="11"/>
</dbReference>
<dbReference type="Pfam" id="PF12662">
    <property type="entry name" value="cEGF"/>
    <property type="match status" value="1"/>
</dbReference>
<evidence type="ECO:0000256" key="8">
    <source>
        <dbReference type="ARBA" id="ARBA00022737"/>
    </source>
</evidence>
<evidence type="ECO:0000256" key="3">
    <source>
        <dbReference type="ARBA" id="ARBA00022530"/>
    </source>
</evidence>
<dbReference type="InterPro" id="IPR036773">
    <property type="entry name" value="TB_dom_sf"/>
</dbReference>
<keyword evidence="4 17" id="KW-0245">EGF-like domain</keyword>
<accession>A0A493TA12</accession>
<feature type="domain" description="EGF-like" evidence="19">
    <location>
        <begin position="944"/>
        <end position="984"/>
    </location>
</feature>
<evidence type="ECO:0000259" key="20">
    <source>
        <dbReference type="PROSITE" id="PS51364"/>
    </source>
</evidence>
<keyword evidence="7" id="KW-0732">Signal</keyword>
<comment type="subcellular location">
    <subcellularLocation>
        <location evidence="1">Secreted</location>
        <location evidence="1">Extracellular space</location>
        <location evidence="1">Extracellular matrix</location>
    </subcellularLocation>
</comment>
<comment type="subunit">
    <text evidence="15">Forms part of the large latent transforming growth factor beta precursor complex; removal is essential for activation of complex. Interacts with SDC4. Interacts (via C-terminal domain) with FBN1 (via N-terminal domain) in a Ca(+2)-dependent manner.</text>
</comment>
<evidence type="ECO:0000256" key="9">
    <source>
        <dbReference type="ARBA" id="ARBA00023157"/>
    </source>
</evidence>
<dbReference type="Pfam" id="PF00008">
    <property type="entry name" value="EGF"/>
    <property type="match status" value="1"/>
</dbReference>
<dbReference type="InterPro" id="IPR026823">
    <property type="entry name" value="cEGF"/>
</dbReference>
<feature type="domain" description="EGF-like" evidence="19">
    <location>
        <begin position="70"/>
        <end position="105"/>
    </location>
</feature>
<sequence length="1174" mass="125832">VVAQQLCLLFIFHKPPRAVSAKKIRKIKIVFTPTICKQTCRSGRCYNSCEKGDTTTLYSQGGHDHDPKSGFRICEHPKIPCLNGGRCVGRDECWCPSNSTGKFCHLPAPSLEKKQGGRAPNTPPGGSMKHSTYTLPLSNQLGERASLNPSLVNVHINHPPEATVQIHQVARVRGDSEVSEENSVEAVLVPQPPAGPWHTYTNANGNTRRDGRSVPTPAWRETPDLLLLSLQCTNPLPGLTRLEDCCGSVGLFWGVDRCLACPPGLPAEPGLPLPADINECLMQGLCKDAECLNTRGSFRCTCRPGTMLDPSRSHCISDKAVSMEQGLCYRSAAGGVCSFPLSHRITQQICCCSRVGKGWGKNCEACPVPGSGETRKPQLCGESTATAVPGLAWQPFSLQGTGAAPALLSLHPGASGCASSPLACGAGTCVLTPDGYTCLCHPGYALHPGHLRCMGMSPAFLPCLSTDEDECLQDPCAGKGRCVNSVGSYLCLCYSGYTLVVSESKQSSLPCACTRASGLVSFCVADRDECEQPSACPGQRCINTPGSYRCECKEGFAMGPRGQCEDVDECLVEGTCAHGQCINLDGSFRCSCYRGYEVAPDGKSCQDIDECTARAACPSALCLNTEGSYSCMACDAGYAVSRDGSVCEDVDECEDPAVQCRGGECRNTPGSYECHCPAGFELLNGTVCQDVNECLNSEICSPNGECLNSHGSYFCICAPGFSNTAGGVSCQDIDECANETLCGSHGFCENSEGSFRCLCDRGYESSASGHYCVDVNECELMVAVCGTALCENVEGSFLCLCPSDHEEYDTEAGQCQPRPSDSMERKQCYYHIGDVHLCDSVLAKNVTKQECCCTVGAAWGDNCETYPCPIAGTVEYQEVCPLGKGYVPQEDLLSGKVSFTDMDECETFGSEFCRNGQCLNTVPGYKCFCRTGYFYDPSRLECVDQDECQNEVYCINGECLNTDGSYHCFCSLPLVLDATGNRCHPLRVSLADALEEYEIHLDVCWQTVSDYICQDLLHGEQTTYTECCCRLGEAWGQNCALCPHRASVPDVPSGQAGGHPALTSPCHPPGLYEGFEGLQAEECGILNGCENGRCVRVPEGYTCDCFDGFQLDMTHMACVDINECDEVGGPAPLCQGGTCENTEGSYRCRCSPGYVALAQPHHCVPHTAQSPAAA</sequence>
<dbReference type="GO" id="GO:0008201">
    <property type="term" value="F:heparin binding"/>
    <property type="evidence" value="ECO:0007669"/>
    <property type="project" value="UniProtKB-KW"/>
</dbReference>
<dbReference type="SUPFAM" id="SSF57581">
    <property type="entry name" value="TB module/8-cys domain"/>
    <property type="match status" value="4"/>
</dbReference>
<protein>
    <recommendedName>
        <fullName evidence="16">Latent-transforming growth factor beta-binding protein 2</fullName>
    </recommendedName>
</protein>
<keyword evidence="6" id="KW-0358">Heparin-binding</keyword>
<feature type="domain" description="EGF-like" evidence="19">
    <location>
        <begin position="526"/>
        <end position="565"/>
    </location>
</feature>
<evidence type="ECO:0000256" key="17">
    <source>
        <dbReference type="PROSITE-ProRule" id="PRU00076"/>
    </source>
</evidence>
<keyword evidence="3" id="KW-0272">Extracellular matrix</keyword>
<evidence type="ECO:0000256" key="7">
    <source>
        <dbReference type="ARBA" id="ARBA00022729"/>
    </source>
</evidence>
<dbReference type="FunFam" id="2.10.25.10:FF:000077">
    <property type="entry name" value="Latent-transforming growth factor beta-binding protein 3 isoform 1"/>
    <property type="match status" value="1"/>
</dbReference>
<reference evidence="21" key="3">
    <citation type="submission" date="2025-09" db="UniProtKB">
        <authorList>
            <consortium name="Ensembl"/>
        </authorList>
    </citation>
    <scope>IDENTIFICATION</scope>
</reference>
<dbReference type="InterPro" id="IPR000742">
    <property type="entry name" value="EGF"/>
</dbReference>
<feature type="domain" description="TB" evidence="20">
    <location>
        <begin position="1002"/>
        <end position="1047"/>
    </location>
</feature>
<comment type="similarity">
    <text evidence="13">Belongs to the LTBP family.</text>
</comment>
<dbReference type="SMART" id="SM00179">
    <property type="entry name" value="EGF_CA"/>
    <property type="match status" value="14"/>
</dbReference>
<dbReference type="GO" id="GO:0005509">
    <property type="term" value="F:calcium ion binding"/>
    <property type="evidence" value="ECO:0007669"/>
    <property type="project" value="InterPro"/>
</dbReference>
<feature type="domain" description="EGF-like" evidence="19">
    <location>
        <begin position="467"/>
        <end position="503"/>
    </location>
</feature>
<feature type="domain" description="TB" evidence="20">
    <location>
        <begin position="326"/>
        <end position="371"/>
    </location>
</feature>
<dbReference type="InterPro" id="IPR018097">
    <property type="entry name" value="EGF_Ca-bd_CS"/>
</dbReference>
<feature type="domain" description="EGF-like" evidence="19">
    <location>
        <begin position="276"/>
        <end position="316"/>
    </location>
</feature>
<evidence type="ECO:0000256" key="16">
    <source>
        <dbReference type="ARBA" id="ARBA00072997"/>
    </source>
</evidence>
<dbReference type="FunFam" id="2.10.25.10:FF:000115">
    <property type="entry name" value="latent-transforming growth factor beta-binding protein 4 isoform X2"/>
    <property type="match status" value="1"/>
</dbReference>
<dbReference type="Pfam" id="PF07645">
    <property type="entry name" value="EGF_CA"/>
    <property type="match status" value="10"/>
</dbReference>
<comment type="caution">
    <text evidence="17">Lacks conserved residue(s) required for the propagation of feature annotation.</text>
</comment>